<comment type="similarity">
    <text evidence="5">Belongs to the bacterial glucokinase family.</text>
</comment>
<dbReference type="Gene3D" id="3.40.367.20">
    <property type="match status" value="1"/>
</dbReference>
<dbReference type="SUPFAM" id="SSF53067">
    <property type="entry name" value="Actin-like ATPase domain"/>
    <property type="match status" value="1"/>
</dbReference>
<dbReference type="InterPro" id="IPR003836">
    <property type="entry name" value="Glucokinase"/>
</dbReference>
<dbReference type="CDD" id="cd24008">
    <property type="entry name" value="ASKHA_NBD_GLK"/>
    <property type="match status" value="1"/>
</dbReference>
<dbReference type="NCBIfam" id="TIGR00749">
    <property type="entry name" value="glk"/>
    <property type="match status" value="1"/>
</dbReference>
<dbReference type="NCBIfam" id="NF009073">
    <property type="entry name" value="PRK12408.1"/>
    <property type="match status" value="1"/>
</dbReference>
<dbReference type="InterPro" id="IPR050201">
    <property type="entry name" value="Bacterial_glucokinase"/>
</dbReference>
<keyword evidence="7" id="KW-1185">Reference proteome</keyword>
<protein>
    <submittedName>
        <fullName evidence="6">Glucokinase family protein</fullName>
    </submittedName>
</protein>
<dbReference type="InterPro" id="IPR043129">
    <property type="entry name" value="ATPase_NBD"/>
</dbReference>
<organism evidence="6 7">
    <name type="scientific">Dokdonella soli</name>
    <dbReference type="NCBI Taxonomy" id="529810"/>
    <lineage>
        <taxon>Bacteria</taxon>
        <taxon>Pseudomonadati</taxon>
        <taxon>Pseudomonadota</taxon>
        <taxon>Gammaproteobacteria</taxon>
        <taxon>Lysobacterales</taxon>
        <taxon>Rhodanobacteraceae</taxon>
        <taxon>Dokdonella</taxon>
    </lineage>
</organism>
<dbReference type="RefSeq" id="WP_343791512.1">
    <property type="nucleotide sequence ID" value="NZ_BAAAEU010000015.1"/>
</dbReference>
<accession>A0ABN1IMI9</accession>
<gene>
    <name evidence="6" type="ORF">GCM10009105_24530</name>
</gene>
<evidence type="ECO:0000313" key="7">
    <source>
        <dbReference type="Proteomes" id="UP001501523"/>
    </source>
</evidence>
<keyword evidence="3" id="KW-0418">Kinase</keyword>
<dbReference type="Gene3D" id="3.30.420.40">
    <property type="match status" value="1"/>
</dbReference>
<dbReference type="PANTHER" id="PTHR47690">
    <property type="entry name" value="GLUCOKINASE"/>
    <property type="match status" value="1"/>
</dbReference>
<name>A0ABN1IMI9_9GAMM</name>
<keyword evidence="4" id="KW-0067">ATP-binding</keyword>
<evidence type="ECO:0000256" key="1">
    <source>
        <dbReference type="ARBA" id="ARBA00022679"/>
    </source>
</evidence>
<keyword evidence="2" id="KW-0547">Nucleotide-binding</keyword>
<comment type="caution">
    <text evidence="6">The sequence shown here is derived from an EMBL/GenBank/DDBJ whole genome shotgun (WGS) entry which is preliminary data.</text>
</comment>
<evidence type="ECO:0000256" key="3">
    <source>
        <dbReference type="ARBA" id="ARBA00022777"/>
    </source>
</evidence>
<dbReference type="PANTHER" id="PTHR47690:SF1">
    <property type="entry name" value="GLUCOKINASE"/>
    <property type="match status" value="1"/>
</dbReference>
<evidence type="ECO:0000256" key="4">
    <source>
        <dbReference type="ARBA" id="ARBA00022840"/>
    </source>
</evidence>
<sequence>MGTSRQQILPRGQDVPLIAADVGGTHARVGLIGAGADRNGRFSISHYRKYACADFPSLAAIIGEFRQSVAQVPVDRVALAIAGYVVDDAVVNVNLPWAVSISGLRAALGVRDLAIVNDFEAVAHAIGHVDMADTTLLSGPSIAPQGPVLVVGPGTGLGAAVRIPHGDHPLILATEAGQATLAPNTDFEIDVLRELRRRGSRVLIEHVLSGTGLMNLHAAIRALHGAAAMPMTPAQISAAALAGSDPLALETVEVFCGWFGGVLGDLALLYGAQGGIYLAGGVLPQIRDLLMRSTFVERFLDKGAMREALARTPVRLVDHAQLGVIGAASWYFARDSDPSARALTR</sequence>
<evidence type="ECO:0000256" key="2">
    <source>
        <dbReference type="ARBA" id="ARBA00022741"/>
    </source>
</evidence>
<reference evidence="6 7" key="1">
    <citation type="journal article" date="2019" name="Int. J. Syst. Evol. Microbiol.">
        <title>The Global Catalogue of Microorganisms (GCM) 10K type strain sequencing project: providing services to taxonomists for standard genome sequencing and annotation.</title>
        <authorList>
            <consortium name="The Broad Institute Genomics Platform"/>
            <consortium name="The Broad Institute Genome Sequencing Center for Infectious Disease"/>
            <person name="Wu L."/>
            <person name="Ma J."/>
        </authorList>
    </citation>
    <scope>NUCLEOTIDE SEQUENCE [LARGE SCALE GENOMIC DNA]</scope>
    <source>
        <strain evidence="6 7">JCM 15421</strain>
    </source>
</reference>
<evidence type="ECO:0000313" key="6">
    <source>
        <dbReference type="EMBL" id="GAA0717480.1"/>
    </source>
</evidence>
<dbReference type="EMBL" id="BAAAEU010000015">
    <property type="protein sequence ID" value="GAA0717480.1"/>
    <property type="molecule type" value="Genomic_DNA"/>
</dbReference>
<proteinExistence type="inferred from homology"/>
<dbReference type="Pfam" id="PF02685">
    <property type="entry name" value="Glucokinase"/>
    <property type="match status" value="1"/>
</dbReference>
<dbReference type="Proteomes" id="UP001501523">
    <property type="component" value="Unassembled WGS sequence"/>
</dbReference>
<keyword evidence="1" id="KW-0808">Transferase</keyword>
<evidence type="ECO:0000256" key="5">
    <source>
        <dbReference type="RuleBase" id="RU004046"/>
    </source>
</evidence>